<dbReference type="HOGENOM" id="CLU_2760375_0_0_1"/>
<dbReference type="AlphaFoldDB" id="E9HSU6"/>
<feature type="region of interest" description="Disordered" evidence="1">
    <location>
        <begin position="1"/>
        <end position="43"/>
    </location>
</feature>
<proteinExistence type="predicted"/>
<feature type="compositionally biased region" description="Basic residues" evidence="1">
    <location>
        <begin position="1"/>
        <end position="16"/>
    </location>
</feature>
<keyword evidence="3" id="KW-1185">Reference proteome</keyword>
<name>E9HSU6_DAPPU</name>
<dbReference type="KEGG" id="dpx:DAPPUDRAFT_265082"/>
<dbReference type="Proteomes" id="UP000000305">
    <property type="component" value="Unassembled WGS sequence"/>
</dbReference>
<organism evidence="2 3">
    <name type="scientific">Daphnia pulex</name>
    <name type="common">Water flea</name>
    <dbReference type="NCBI Taxonomy" id="6669"/>
    <lineage>
        <taxon>Eukaryota</taxon>
        <taxon>Metazoa</taxon>
        <taxon>Ecdysozoa</taxon>
        <taxon>Arthropoda</taxon>
        <taxon>Crustacea</taxon>
        <taxon>Branchiopoda</taxon>
        <taxon>Diplostraca</taxon>
        <taxon>Cladocera</taxon>
        <taxon>Anomopoda</taxon>
        <taxon>Daphniidae</taxon>
        <taxon>Daphnia</taxon>
    </lineage>
</organism>
<evidence type="ECO:0000313" key="3">
    <source>
        <dbReference type="Proteomes" id="UP000000305"/>
    </source>
</evidence>
<evidence type="ECO:0000313" key="2">
    <source>
        <dbReference type="EMBL" id="EFX65176.1"/>
    </source>
</evidence>
<dbReference type="InParanoid" id="E9HSU6"/>
<gene>
    <name evidence="2" type="ORF">DAPPUDRAFT_265082</name>
</gene>
<sequence length="70" mass="7520">MAKRLQSKKKKKKRGTQARPSPPPPSITPQPANGSPPGRFAASLRLKGGPRHIVLVVTEMPSAAMTRGEH</sequence>
<protein>
    <submittedName>
        <fullName evidence="2">Uncharacterized protein</fullName>
    </submittedName>
</protein>
<reference evidence="2 3" key="1">
    <citation type="journal article" date="2011" name="Science">
        <title>The ecoresponsive genome of Daphnia pulex.</title>
        <authorList>
            <person name="Colbourne J.K."/>
            <person name="Pfrender M.E."/>
            <person name="Gilbert D."/>
            <person name="Thomas W.K."/>
            <person name="Tucker A."/>
            <person name="Oakley T.H."/>
            <person name="Tokishita S."/>
            <person name="Aerts A."/>
            <person name="Arnold G.J."/>
            <person name="Basu M.K."/>
            <person name="Bauer D.J."/>
            <person name="Caceres C.E."/>
            <person name="Carmel L."/>
            <person name="Casola C."/>
            <person name="Choi J.H."/>
            <person name="Detter J.C."/>
            <person name="Dong Q."/>
            <person name="Dusheyko S."/>
            <person name="Eads B.D."/>
            <person name="Frohlich T."/>
            <person name="Geiler-Samerotte K.A."/>
            <person name="Gerlach D."/>
            <person name="Hatcher P."/>
            <person name="Jogdeo S."/>
            <person name="Krijgsveld J."/>
            <person name="Kriventseva E.V."/>
            <person name="Kultz D."/>
            <person name="Laforsch C."/>
            <person name="Lindquist E."/>
            <person name="Lopez J."/>
            <person name="Manak J.R."/>
            <person name="Muller J."/>
            <person name="Pangilinan J."/>
            <person name="Patwardhan R.P."/>
            <person name="Pitluck S."/>
            <person name="Pritham E.J."/>
            <person name="Rechtsteiner A."/>
            <person name="Rho M."/>
            <person name="Rogozin I.B."/>
            <person name="Sakarya O."/>
            <person name="Salamov A."/>
            <person name="Schaack S."/>
            <person name="Shapiro H."/>
            <person name="Shiga Y."/>
            <person name="Skalitzky C."/>
            <person name="Smith Z."/>
            <person name="Souvorov A."/>
            <person name="Sung W."/>
            <person name="Tang Z."/>
            <person name="Tsuchiya D."/>
            <person name="Tu H."/>
            <person name="Vos H."/>
            <person name="Wang M."/>
            <person name="Wolf Y.I."/>
            <person name="Yamagata H."/>
            <person name="Yamada T."/>
            <person name="Ye Y."/>
            <person name="Shaw J.R."/>
            <person name="Andrews J."/>
            <person name="Crease T.J."/>
            <person name="Tang H."/>
            <person name="Lucas S.M."/>
            <person name="Robertson H.M."/>
            <person name="Bork P."/>
            <person name="Koonin E.V."/>
            <person name="Zdobnov E.M."/>
            <person name="Grigoriev I.V."/>
            <person name="Lynch M."/>
            <person name="Boore J.L."/>
        </authorList>
    </citation>
    <scope>NUCLEOTIDE SEQUENCE [LARGE SCALE GENOMIC DNA]</scope>
</reference>
<evidence type="ECO:0000256" key="1">
    <source>
        <dbReference type="SAM" id="MobiDB-lite"/>
    </source>
</evidence>
<accession>E9HSU6</accession>
<dbReference type="EMBL" id="GL732758">
    <property type="protein sequence ID" value="EFX65176.1"/>
    <property type="molecule type" value="Genomic_DNA"/>
</dbReference>